<evidence type="ECO:0000256" key="2">
    <source>
        <dbReference type="ARBA" id="ARBA00022692"/>
    </source>
</evidence>
<evidence type="ECO:0000259" key="4">
    <source>
        <dbReference type="Pfam" id="PF03865"/>
    </source>
</evidence>
<keyword evidence="2" id="KW-0812">Transmembrane</keyword>
<dbReference type="GO" id="GO:0008320">
    <property type="term" value="F:protein transmembrane transporter activity"/>
    <property type="evidence" value="ECO:0007669"/>
    <property type="project" value="TreeGrafter"/>
</dbReference>
<name>A0A0H5MDC1_YERIN</name>
<evidence type="ECO:0000256" key="3">
    <source>
        <dbReference type="ARBA" id="ARBA00023237"/>
    </source>
</evidence>
<dbReference type="RefSeq" id="WP_053009487.1">
    <property type="nucleotide sequence ID" value="NZ_CWJI01000003.1"/>
</dbReference>
<evidence type="ECO:0000256" key="1">
    <source>
        <dbReference type="ARBA" id="ARBA00022452"/>
    </source>
</evidence>
<keyword evidence="1" id="KW-0472">Membrane</keyword>
<dbReference type="InterPro" id="IPR005565">
    <property type="entry name" value="Hemolysn_activator_HlyB_C"/>
</dbReference>
<dbReference type="InterPro" id="IPR051544">
    <property type="entry name" value="TPS_OM_transporter"/>
</dbReference>
<reference evidence="7" key="1">
    <citation type="submission" date="2015-03" db="EMBL/GenBank/DDBJ databases">
        <authorList>
            <consortium name="Pathogen Informatics"/>
        </authorList>
    </citation>
    <scope>NUCLEOTIDE SEQUENCE [LARGE SCALE GENOMIC DNA]</scope>
    <source>
        <strain evidence="7">R148</strain>
    </source>
</reference>
<dbReference type="GO" id="GO:0046819">
    <property type="term" value="P:protein secretion by the type V secretion system"/>
    <property type="evidence" value="ECO:0007669"/>
    <property type="project" value="TreeGrafter"/>
</dbReference>
<dbReference type="InterPro" id="IPR013686">
    <property type="entry name" value="Polypept-transport_assoc_ShlB"/>
</dbReference>
<evidence type="ECO:0000313" key="6">
    <source>
        <dbReference type="EMBL" id="CRY55046.1"/>
    </source>
</evidence>
<feature type="domain" description="Haemolysin activator HlyB C-terminal" evidence="4">
    <location>
        <begin position="247"/>
        <end position="539"/>
    </location>
</feature>
<dbReference type="Proteomes" id="UP000043316">
    <property type="component" value="Unassembled WGS sequence"/>
</dbReference>
<evidence type="ECO:0000313" key="7">
    <source>
        <dbReference type="Proteomes" id="UP000043316"/>
    </source>
</evidence>
<evidence type="ECO:0000259" key="5">
    <source>
        <dbReference type="Pfam" id="PF08479"/>
    </source>
</evidence>
<keyword evidence="3" id="KW-0998">Cell outer membrane</keyword>
<dbReference type="PANTHER" id="PTHR34597:SF1">
    <property type="entry name" value="HEME_HEMOPEXIN TRANSPORTER PROTEIN HUXB"/>
    <property type="match status" value="1"/>
</dbReference>
<gene>
    <name evidence="6" type="primary">rcsB_2</name>
    <name evidence="6" type="ORF">ERS008476_02021</name>
</gene>
<organism evidence="6 7">
    <name type="scientific">Yersinia intermedia</name>
    <dbReference type="NCBI Taxonomy" id="631"/>
    <lineage>
        <taxon>Bacteria</taxon>
        <taxon>Pseudomonadati</taxon>
        <taxon>Pseudomonadota</taxon>
        <taxon>Gammaproteobacteria</taxon>
        <taxon>Enterobacterales</taxon>
        <taxon>Yersiniaceae</taxon>
        <taxon>Yersinia</taxon>
    </lineage>
</organism>
<dbReference type="Gene3D" id="3.10.20.310">
    <property type="entry name" value="membrane protein fhac"/>
    <property type="match status" value="1"/>
</dbReference>
<dbReference type="Gene3D" id="2.40.160.50">
    <property type="entry name" value="membrane protein fhac: a member of the omp85/tpsb transporter family"/>
    <property type="match status" value="1"/>
</dbReference>
<protein>
    <submittedName>
        <fullName evidence="6">Putative surface-exposed protein</fullName>
    </submittedName>
</protein>
<proteinExistence type="predicted"/>
<dbReference type="Pfam" id="PF03865">
    <property type="entry name" value="ShlB"/>
    <property type="match status" value="1"/>
</dbReference>
<accession>A0A0H5MDC1</accession>
<dbReference type="GO" id="GO:0098046">
    <property type="term" value="C:type V protein secretion system complex"/>
    <property type="evidence" value="ECO:0007669"/>
    <property type="project" value="TreeGrafter"/>
</dbReference>
<feature type="domain" description="Polypeptide-transport-associated ShlB-type" evidence="5">
    <location>
        <begin position="109"/>
        <end position="171"/>
    </location>
</feature>
<dbReference type="PANTHER" id="PTHR34597">
    <property type="entry name" value="SLR1661 PROTEIN"/>
    <property type="match status" value="1"/>
</dbReference>
<dbReference type="EMBL" id="CWJI01000003">
    <property type="protein sequence ID" value="CRY55046.1"/>
    <property type="molecule type" value="Genomic_DNA"/>
</dbReference>
<sequence length="601" mass="66368">MRHFLCPENLFPHQLLKISIILTIVFFCSSLISAPPIRQVPNAGAIGNEIRQTTIEPLLAPHSAEIVLPRSIPFSLAESPRASSKVTLREVRIEGDTFLLSAKQSYSAGRDQKLQAVIAPWLGRSLTFSDLQMMVLAITRFYRQQGWIAAQAILPPQRVRDGIVVVRVIVGKLDKPDVNNQSRLNSSFATAVIESNSCIRKVGFFGEKDCSASPAELSHIERTALILNEIPGIAASLALKPGTEPGTTRIYADITPDNIAMGYLGLDNQGNDYSGHNRLLAGGAVNNLTGWSDQLRADLIVSSSTDVFNGRLDYNFPINSYGTRAALDYSHLNYTLTGPFEPLNAHGHANTWGVNLRHPWIRHSAARIDANVGYYYSRMRDSLIIIPEQKRNLNAGEIGVGGRFSALYRGISHFNLLGTVGHLSLDDEYSQIINSVSNISGDFARLNYRVAHDQGLGPYFFFFNQLSGQMASKNLDSSQKLLLGGPLAVRAYGIGEGSVDKGVLFTTELRARWQPKLPTWVGEGNHITFAAFFDQGWGAYYRQPIASLSENNINLSGFGSYLTFARPADYSLNLIWAHRTGQAVARNPDNDQFWLSAYKMF</sequence>
<keyword evidence="1" id="KW-1134">Transmembrane beta strand</keyword>
<dbReference type="AlphaFoldDB" id="A0A0H5MDC1"/>
<dbReference type="Pfam" id="PF08479">
    <property type="entry name" value="POTRA_2"/>
    <property type="match status" value="1"/>
</dbReference>